<evidence type="ECO:0000313" key="3">
    <source>
        <dbReference type="Proteomes" id="UP000241890"/>
    </source>
</evidence>
<protein>
    <submittedName>
        <fullName evidence="2">Tumor necrosis factor alpha-induced protein 8-like protein 3</fullName>
    </submittedName>
</protein>
<dbReference type="SUPFAM" id="SSF48097">
    <property type="entry name" value="Regulator of G-protein signaling, RGS"/>
    <property type="match status" value="1"/>
</dbReference>
<dbReference type="InterPro" id="IPR038355">
    <property type="entry name" value="TNFAIP8_sf"/>
</dbReference>
<dbReference type="Proteomes" id="UP000241890">
    <property type="component" value="Unassembled WGS sequence"/>
</dbReference>
<dbReference type="InterPro" id="IPR044926">
    <property type="entry name" value="RGS_subdomain_2"/>
</dbReference>
<feature type="compositionally biased region" description="Basic residues" evidence="1">
    <location>
        <begin position="11"/>
        <end position="24"/>
    </location>
</feature>
<feature type="region of interest" description="Disordered" evidence="1">
    <location>
        <begin position="369"/>
        <end position="396"/>
    </location>
</feature>
<keyword evidence="3" id="KW-1185">Reference proteome</keyword>
<sequence length="396" mass="43741">MADDNATSPKSKGRRISALGAKKKMASKLGESKVGRATLVKLMGPEADAIVSALKEVVVKTHGKPKAKELKRDIFKWVLKASVLIQNKNLTKDNTSHVRRPAQLPAERLLDISDRFPAGKRDVSEVSKEFKQVAIILRALLEPHCQDKNADKVDKIINFYADKDFLHRFMNDDIAAPERDIILPALRKMLLPFPSVLFDQESIDQALQRALLLQEEARSPTLAHCLGQEHPALAALFAQYIDSLDDKSLANSIRFIVAEREFTLIQAANIRTSRARIIFNKYLVTSPPLIDDKEAINAIETAIDEQRTPKLVFKDIRVSLLQKLEAPFASFLDSPAFKAHQASIAQEISELEDLYGDKFSAALSIASASGTGPGNRARTSLSANNNKTVKPSTSAV</sequence>
<name>A0A2R5GPY2_9STRA</name>
<dbReference type="InParanoid" id="A0A2R5GPY2"/>
<dbReference type="Gene3D" id="1.20.1440.160">
    <property type="entry name" value="Tumor necrosis factor alpha-induced protein 8-like"/>
    <property type="match status" value="1"/>
</dbReference>
<proteinExistence type="predicted"/>
<evidence type="ECO:0000256" key="1">
    <source>
        <dbReference type="SAM" id="MobiDB-lite"/>
    </source>
</evidence>
<accession>A0A2R5GPY2</accession>
<dbReference type="Pfam" id="PF05527">
    <property type="entry name" value="TNFAIP8"/>
    <property type="match status" value="1"/>
</dbReference>
<organism evidence="2 3">
    <name type="scientific">Hondaea fermentalgiana</name>
    <dbReference type="NCBI Taxonomy" id="2315210"/>
    <lineage>
        <taxon>Eukaryota</taxon>
        <taxon>Sar</taxon>
        <taxon>Stramenopiles</taxon>
        <taxon>Bigyra</taxon>
        <taxon>Labyrinthulomycetes</taxon>
        <taxon>Thraustochytrida</taxon>
        <taxon>Thraustochytriidae</taxon>
        <taxon>Hondaea</taxon>
    </lineage>
</organism>
<dbReference type="AlphaFoldDB" id="A0A2R5GPY2"/>
<dbReference type="Gene3D" id="1.10.167.10">
    <property type="entry name" value="Regulator of G-protein Signalling 4, domain 2"/>
    <property type="match status" value="1"/>
</dbReference>
<dbReference type="InterPro" id="IPR036305">
    <property type="entry name" value="RGS_sf"/>
</dbReference>
<evidence type="ECO:0000313" key="2">
    <source>
        <dbReference type="EMBL" id="GBG32936.1"/>
    </source>
</evidence>
<comment type="caution">
    <text evidence="2">The sequence shown here is derived from an EMBL/GenBank/DDBJ whole genome shotgun (WGS) entry which is preliminary data.</text>
</comment>
<gene>
    <name evidence="2" type="ORF">FCC1311_091622</name>
</gene>
<feature type="region of interest" description="Disordered" evidence="1">
    <location>
        <begin position="1"/>
        <end position="24"/>
    </location>
</feature>
<dbReference type="InterPro" id="IPR008477">
    <property type="entry name" value="TNFAIP8-like"/>
</dbReference>
<reference evidence="2 3" key="1">
    <citation type="submission" date="2017-12" db="EMBL/GenBank/DDBJ databases">
        <title>Sequencing, de novo assembly and annotation of complete genome of a new Thraustochytrid species, strain FCC1311.</title>
        <authorList>
            <person name="Sedici K."/>
            <person name="Godart F."/>
            <person name="Aiese Cigliano R."/>
            <person name="Sanseverino W."/>
            <person name="Barakat M."/>
            <person name="Ortet P."/>
            <person name="Marechal E."/>
            <person name="Cagnac O."/>
            <person name="Amato A."/>
        </authorList>
    </citation>
    <scope>NUCLEOTIDE SEQUENCE [LARGE SCALE GENOMIC DNA]</scope>
</reference>
<dbReference type="EMBL" id="BEYU01000135">
    <property type="protein sequence ID" value="GBG32936.1"/>
    <property type="molecule type" value="Genomic_DNA"/>
</dbReference>
<feature type="compositionally biased region" description="Polar residues" evidence="1">
    <location>
        <begin position="377"/>
        <end position="396"/>
    </location>
</feature>
<feature type="compositionally biased region" description="Polar residues" evidence="1">
    <location>
        <begin position="1"/>
        <end position="10"/>
    </location>
</feature>